<evidence type="ECO:0000256" key="3">
    <source>
        <dbReference type="ARBA" id="ARBA00011970"/>
    </source>
</evidence>
<dbReference type="Proteomes" id="UP000002964">
    <property type="component" value="Unassembled WGS sequence"/>
</dbReference>
<name>H8Z6Z6_9GAMM</name>
<evidence type="ECO:0000256" key="4">
    <source>
        <dbReference type="ARBA" id="ARBA00022676"/>
    </source>
</evidence>
<dbReference type="InterPro" id="IPR029489">
    <property type="entry name" value="OGT/SEC/SPY_C"/>
</dbReference>
<evidence type="ECO:0000256" key="7">
    <source>
        <dbReference type="ARBA" id="ARBA00022803"/>
    </source>
</evidence>
<dbReference type="SUPFAM" id="SSF48452">
    <property type="entry name" value="TPR-like"/>
    <property type="match status" value="1"/>
</dbReference>
<dbReference type="PROSITE" id="PS50005">
    <property type="entry name" value="TPR"/>
    <property type="match status" value="1"/>
</dbReference>
<keyword evidence="5" id="KW-0808">Transferase</keyword>
<dbReference type="InterPro" id="IPR011990">
    <property type="entry name" value="TPR-like_helical_dom_sf"/>
</dbReference>
<dbReference type="SMART" id="SM00028">
    <property type="entry name" value="TPR"/>
    <property type="match status" value="2"/>
</dbReference>
<evidence type="ECO:0000313" key="11">
    <source>
        <dbReference type="Proteomes" id="UP000002964"/>
    </source>
</evidence>
<keyword evidence="6" id="KW-0677">Repeat</keyword>
<proteinExistence type="inferred from homology"/>
<keyword evidence="4" id="KW-0328">Glycosyltransferase</keyword>
<evidence type="ECO:0000256" key="8">
    <source>
        <dbReference type="PROSITE-ProRule" id="PRU00339"/>
    </source>
</evidence>
<protein>
    <recommendedName>
        <fullName evidence="3">protein O-GlcNAc transferase</fullName>
        <ecNumber evidence="3">2.4.1.255</ecNumber>
    </recommendedName>
</protein>
<dbReference type="PANTHER" id="PTHR44835:SF1">
    <property type="entry name" value="PROTEIN O-GLCNAC TRANSFERASE"/>
    <property type="match status" value="1"/>
</dbReference>
<dbReference type="InterPro" id="IPR019734">
    <property type="entry name" value="TPR_rpt"/>
</dbReference>
<evidence type="ECO:0000313" key="10">
    <source>
        <dbReference type="EMBL" id="EIC19781.1"/>
    </source>
</evidence>
<dbReference type="Pfam" id="PF13844">
    <property type="entry name" value="Glyco_transf_41"/>
    <property type="match status" value="1"/>
</dbReference>
<reference evidence="11" key="1">
    <citation type="submission" date="2011-06" db="EMBL/GenBank/DDBJ databases">
        <authorList>
            <consortium name="US DOE Joint Genome Institute (JGI-PGF)"/>
            <person name="Lucas S."/>
            <person name="Han J."/>
            <person name="Lapidus A."/>
            <person name="Cheng J.-F."/>
            <person name="Goodwin L."/>
            <person name="Pitluck S."/>
            <person name="Peters L."/>
            <person name="Land M.L."/>
            <person name="Hauser L."/>
            <person name="Vogl K."/>
            <person name="Liu Z."/>
            <person name="Overmann J."/>
            <person name="Frigaard N.-U."/>
            <person name="Bryant D.A."/>
            <person name="Woyke T.J."/>
        </authorList>
    </citation>
    <scope>NUCLEOTIDE SEQUENCE [LARGE SCALE GENOMIC DNA]</scope>
    <source>
        <strain evidence="11">970</strain>
    </source>
</reference>
<feature type="repeat" description="TPR" evidence="8">
    <location>
        <begin position="37"/>
        <end position="70"/>
    </location>
</feature>
<evidence type="ECO:0000256" key="1">
    <source>
        <dbReference type="ARBA" id="ARBA00004922"/>
    </source>
</evidence>
<accession>H8Z6Z6</accession>
<dbReference type="Gene3D" id="3.40.50.2000">
    <property type="entry name" value="Glycogen Phosphorylase B"/>
    <property type="match status" value="1"/>
</dbReference>
<dbReference type="EC" id="2.4.1.255" evidence="3"/>
<comment type="pathway">
    <text evidence="1">Protein modification; protein glycosylation.</text>
</comment>
<organism evidence="10 11">
    <name type="scientific">Thiorhodovibrio frisius</name>
    <dbReference type="NCBI Taxonomy" id="631362"/>
    <lineage>
        <taxon>Bacteria</taxon>
        <taxon>Pseudomonadati</taxon>
        <taxon>Pseudomonadota</taxon>
        <taxon>Gammaproteobacteria</taxon>
        <taxon>Chromatiales</taxon>
        <taxon>Chromatiaceae</taxon>
        <taxon>Thiorhodovibrio</taxon>
    </lineage>
</organism>
<sequence>MLWTTDLAAAQHCAARADFSGCLARCQTLARAHANDPEALLSIGTLLLSAGLLSAAETCFARASTLAPRDARPWVNRANRAREAGEHARARQIMQALLEQFPNHPVIRRNALTSLEYDPAASDTERFAQARAWGQWAQTRAGGPHPRLLLVPRDSRPLRIGYISADICQHTVGLFIKDVLAAHDPARITPIVYHAGQVRDWVTQQISQSVQLREVSALDDAALVAQIRADHIDVLIDLSGHTAGSRLSVFAHRPAPVQVSWLGYFATTGLTEMDAVLLDAWHAPPGTESQFIEPILPLPAGRFCYQPVPWAPKDLSPPPVAHSARITFGSFNNTAKLNDGVYDLWAQIL</sequence>
<evidence type="ECO:0000256" key="6">
    <source>
        <dbReference type="ARBA" id="ARBA00022737"/>
    </source>
</evidence>
<feature type="domain" description="O-GlcNAc transferase C-terminal" evidence="9">
    <location>
        <begin position="156"/>
        <end position="296"/>
    </location>
</feature>
<dbReference type="InterPro" id="IPR051939">
    <property type="entry name" value="Glycosyltr_41/O-GlcNAc_trsf"/>
</dbReference>
<dbReference type="PANTHER" id="PTHR44835">
    <property type="entry name" value="UDP-N-ACETYLGLUCOSAMINE--PEPTIDE N-ACETYLGLUCOSAMINYLTRANSFERASE SPINDLY-RELATED"/>
    <property type="match status" value="1"/>
</dbReference>
<reference evidence="10 11" key="2">
    <citation type="submission" date="2011-11" db="EMBL/GenBank/DDBJ databases">
        <authorList>
            <consortium name="US DOE Joint Genome Institute"/>
            <person name="Lucas S."/>
            <person name="Han J."/>
            <person name="Lapidus A."/>
            <person name="Cheng J.-F."/>
            <person name="Goodwin L."/>
            <person name="Pitluck S."/>
            <person name="Peters L."/>
            <person name="Ovchinnikova G."/>
            <person name="Zhang X."/>
            <person name="Detter J.C."/>
            <person name="Han C."/>
            <person name="Tapia R."/>
            <person name="Land M."/>
            <person name="Hauser L."/>
            <person name="Kyrpides N."/>
            <person name="Ivanova N."/>
            <person name="Pagani I."/>
            <person name="Vogl K."/>
            <person name="Liu Z."/>
            <person name="Overmann J."/>
            <person name="Frigaard N.-U."/>
            <person name="Bryant D."/>
            <person name="Woyke T."/>
        </authorList>
    </citation>
    <scope>NUCLEOTIDE SEQUENCE [LARGE SCALE GENOMIC DNA]</scope>
    <source>
        <strain evidence="10 11">970</strain>
    </source>
</reference>
<keyword evidence="7 8" id="KW-0802">TPR repeat</keyword>
<feature type="non-terminal residue" evidence="10">
    <location>
        <position position="349"/>
    </location>
</feature>
<dbReference type="AlphaFoldDB" id="H8Z6Z6"/>
<dbReference type="eggNOG" id="COG3914">
    <property type="taxonomic scope" value="Bacteria"/>
</dbReference>
<keyword evidence="11" id="KW-1185">Reference proteome</keyword>
<dbReference type="HOGENOM" id="CLU_795782_0_0_6"/>
<dbReference type="Gene3D" id="1.25.40.10">
    <property type="entry name" value="Tetratricopeptide repeat domain"/>
    <property type="match status" value="1"/>
</dbReference>
<evidence type="ECO:0000259" key="9">
    <source>
        <dbReference type="Pfam" id="PF13844"/>
    </source>
</evidence>
<dbReference type="GO" id="GO:0097363">
    <property type="term" value="F:protein O-acetylglucosaminyltransferase activity"/>
    <property type="evidence" value="ECO:0007669"/>
    <property type="project" value="UniProtKB-EC"/>
</dbReference>
<dbReference type="EMBL" id="JH603170">
    <property type="protein sequence ID" value="EIC19781.1"/>
    <property type="molecule type" value="Genomic_DNA"/>
</dbReference>
<dbReference type="Gene3D" id="3.40.50.11380">
    <property type="match status" value="1"/>
</dbReference>
<dbReference type="STRING" id="631362.Thi970DRAFT_03379"/>
<evidence type="ECO:0000256" key="5">
    <source>
        <dbReference type="ARBA" id="ARBA00022679"/>
    </source>
</evidence>
<evidence type="ECO:0000256" key="2">
    <source>
        <dbReference type="ARBA" id="ARBA00005386"/>
    </source>
</evidence>
<comment type="similarity">
    <text evidence="2">Belongs to the glycosyltransferase 41 family. O-GlcNAc transferase subfamily.</text>
</comment>
<gene>
    <name evidence="10" type="ORF">Thi970DRAFT_03379</name>
</gene>